<dbReference type="GO" id="GO:0008483">
    <property type="term" value="F:transaminase activity"/>
    <property type="evidence" value="ECO:0007669"/>
    <property type="project" value="UniProtKB-KW"/>
</dbReference>
<dbReference type="KEGG" id="rhoz:GXP67_19000"/>
<dbReference type="InterPro" id="IPR004839">
    <property type="entry name" value="Aminotransferase_I/II_large"/>
</dbReference>
<feature type="signal peptide" evidence="5">
    <location>
        <begin position="1"/>
        <end position="30"/>
    </location>
</feature>
<evidence type="ECO:0000256" key="2">
    <source>
        <dbReference type="ARBA" id="ARBA00022576"/>
    </source>
</evidence>
<keyword evidence="5" id="KW-0732">Signal</keyword>
<evidence type="ECO:0000259" key="6">
    <source>
        <dbReference type="Pfam" id="PF00155"/>
    </source>
</evidence>
<dbReference type="Gene3D" id="3.40.640.10">
    <property type="entry name" value="Type I PLP-dependent aspartate aminotransferase-like (Major domain)"/>
    <property type="match status" value="1"/>
</dbReference>
<dbReference type="PROSITE" id="PS51318">
    <property type="entry name" value="TAT"/>
    <property type="match status" value="1"/>
</dbReference>
<dbReference type="RefSeq" id="WP_162444595.1">
    <property type="nucleotide sequence ID" value="NZ_CP048222.1"/>
</dbReference>
<protein>
    <submittedName>
        <fullName evidence="7">Histidinol-phosphate aminotransferase family protein</fullName>
    </submittedName>
</protein>
<dbReference type="EMBL" id="CP048222">
    <property type="protein sequence ID" value="QHT68584.1"/>
    <property type="molecule type" value="Genomic_DNA"/>
</dbReference>
<dbReference type="AlphaFoldDB" id="A0A6C0GL90"/>
<feature type="domain" description="Aminotransferase class I/classII large" evidence="6">
    <location>
        <begin position="62"/>
        <end position="384"/>
    </location>
</feature>
<proteinExistence type="inferred from homology"/>
<keyword evidence="2 7" id="KW-0032">Aminotransferase</keyword>
<name>A0A6C0GL90_9BACT</name>
<dbReference type="InterPro" id="IPR015422">
    <property type="entry name" value="PyrdxlP-dep_Trfase_small"/>
</dbReference>
<accession>A0A6C0GL90</accession>
<dbReference type="InterPro" id="IPR050106">
    <property type="entry name" value="HistidinolP_aminotransfase"/>
</dbReference>
<dbReference type="Pfam" id="PF00155">
    <property type="entry name" value="Aminotran_1_2"/>
    <property type="match status" value="1"/>
</dbReference>
<gene>
    <name evidence="7" type="ORF">GXP67_19000</name>
</gene>
<dbReference type="SUPFAM" id="SSF53383">
    <property type="entry name" value="PLP-dependent transferases"/>
    <property type="match status" value="1"/>
</dbReference>
<dbReference type="InterPro" id="IPR015424">
    <property type="entry name" value="PyrdxlP-dep_Trfase"/>
</dbReference>
<keyword evidence="3 7" id="KW-0808">Transferase</keyword>
<evidence type="ECO:0000256" key="5">
    <source>
        <dbReference type="SAM" id="SignalP"/>
    </source>
</evidence>
<dbReference type="InterPro" id="IPR006311">
    <property type="entry name" value="TAT_signal"/>
</dbReference>
<feature type="chain" id="PRO_5025570750" evidence="5">
    <location>
        <begin position="31"/>
        <end position="389"/>
    </location>
</feature>
<keyword evidence="4" id="KW-0663">Pyridoxal phosphate</keyword>
<dbReference type="PANTHER" id="PTHR43643:SF3">
    <property type="entry name" value="HISTIDINOL-PHOSPHATE AMINOTRANSFERASE"/>
    <property type="match status" value="1"/>
</dbReference>
<dbReference type="GO" id="GO:0030170">
    <property type="term" value="F:pyridoxal phosphate binding"/>
    <property type="evidence" value="ECO:0007669"/>
    <property type="project" value="InterPro"/>
</dbReference>
<dbReference type="Gene3D" id="3.90.1150.10">
    <property type="entry name" value="Aspartate Aminotransferase, domain 1"/>
    <property type="match status" value="1"/>
</dbReference>
<sequence length="389" mass="43278">MASQVNRRNWLKSSALMAAGLTMGTSRWHAANAEMITARQLFAKAYETEARLAADMPVIKARLFANENPFGPSEKAKKAIVEALPESYMYPFMQLREFASLIAKEEGVSEDHILLGAGSSELLMACSYLYGANGGSIVSADPSYAYLMETAGTFGAKWEKVPLTKDYAHDLDAMEKRVTDKTSLVYICNPNNPTGTIVSAIKLASFCEVVSKKKPVFVDEAYIDYIPDSRKNSMINAVKKGQNVIVARTFSKVHGFAGLRIGYVIALPETIKKIEKYGGGGMNITATSVKGAIASFTDMDHITYAVGKNKESKDFLYTVLKDEGYEYIPSYGNFVMFPLKMDGKKFRDEMMKRGVGIRNWEFNKMQWCRVSMGTMEQMQLFAQAFKELS</sequence>
<dbReference type="InterPro" id="IPR015421">
    <property type="entry name" value="PyrdxlP-dep_Trfase_major"/>
</dbReference>
<reference evidence="7 8" key="1">
    <citation type="submission" date="2020-01" db="EMBL/GenBank/DDBJ databases">
        <authorList>
            <person name="Kim M.K."/>
        </authorList>
    </citation>
    <scope>NUCLEOTIDE SEQUENCE [LARGE SCALE GENOMIC DNA]</scope>
    <source>
        <strain evidence="7 8">172606-1</strain>
    </source>
</reference>
<evidence type="ECO:0000313" key="8">
    <source>
        <dbReference type="Proteomes" id="UP000480178"/>
    </source>
</evidence>
<dbReference type="Proteomes" id="UP000480178">
    <property type="component" value="Chromosome"/>
</dbReference>
<evidence type="ECO:0000256" key="3">
    <source>
        <dbReference type="ARBA" id="ARBA00022679"/>
    </source>
</evidence>
<comment type="similarity">
    <text evidence="1">Belongs to the class-II pyridoxal-phosphate-dependent aminotransferase family. Histidinol-phosphate aminotransferase subfamily.</text>
</comment>
<evidence type="ECO:0000256" key="1">
    <source>
        <dbReference type="ARBA" id="ARBA00007970"/>
    </source>
</evidence>
<dbReference type="PANTHER" id="PTHR43643">
    <property type="entry name" value="HISTIDINOL-PHOSPHATE AMINOTRANSFERASE 2"/>
    <property type="match status" value="1"/>
</dbReference>
<dbReference type="CDD" id="cd00609">
    <property type="entry name" value="AAT_like"/>
    <property type="match status" value="1"/>
</dbReference>
<keyword evidence="8" id="KW-1185">Reference proteome</keyword>
<evidence type="ECO:0000256" key="4">
    <source>
        <dbReference type="ARBA" id="ARBA00022898"/>
    </source>
</evidence>
<organism evidence="7 8">
    <name type="scientific">Rhodocytophaga rosea</name>
    <dbReference type="NCBI Taxonomy" id="2704465"/>
    <lineage>
        <taxon>Bacteria</taxon>
        <taxon>Pseudomonadati</taxon>
        <taxon>Bacteroidota</taxon>
        <taxon>Cytophagia</taxon>
        <taxon>Cytophagales</taxon>
        <taxon>Rhodocytophagaceae</taxon>
        <taxon>Rhodocytophaga</taxon>
    </lineage>
</organism>
<evidence type="ECO:0000313" key="7">
    <source>
        <dbReference type="EMBL" id="QHT68584.1"/>
    </source>
</evidence>